<evidence type="ECO:0000313" key="2">
    <source>
        <dbReference type="Proteomes" id="UP000294599"/>
    </source>
</evidence>
<dbReference type="Gene3D" id="3.30.1460.10">
    <property type="match status" value="1"/>
</dbReference>
<name>A0A4S3KTQ7_9GAMM</name>
<keyword evidence="2" id="KW-1185">Reference proteome</keyword>
<organism evidence="1 2">
    <name type="scientific">Pseudofulvimonas gallinarii</name>
    <dbReference type="NCBI Taxonomy" id="634155"/>
    <lineage>
        <taxon>Bacteria</taxon>
        <taxon>Pseudomonadati</taxon>
        <taxon>Pseudomonadota</taxon>
        <taxon>Gammaproteobacteria</taxon>
        <taxon>Lysobacterales</taxon>
        <taxon>Rhodanobacteraceae</taxon>
        <taxon>Pseudofulvimonas</taxon>
    </lineage>
</organism>
<dbReference type="RefSeq" id="WP_123521183.1">
    <property type="nucleotide sequence ID" value="NZ_JBHLWF010000084.1"/>
</dbReference>
<gene>
    <name evidence="1" type="ORF">EDC25_11438</name>
</gene>
<dbReference type="AlphaFoldDB" id="A0A4S3KTQ7"/>
<protein>
    <submittedName>
        <fullName evidence="1">Uncharacterized protein</fullName>
    </submittedName>
</protein>
<evidence type="ECO:0000313" key="1">
    <source>
        <dbReference type="EMBL" id="TCS97186.1"/>
    </source>
</evidence>
<proteinExistence type="predicted"/>
<dbReference type="EMBL" id="SMAF01000014">
    <property type="protein sequence ID" value="TCS97186.1"/>
    <property type="molecule type" value="Genomic_DNA"/>
</dbReference>
<reference evidence="1 2" key="1">
    <citation type="submission" date="2019-03" db="EMBL/GenBank/DDBJ databases">
        <title>Genomic Encyclopedia of Type Strains, Phase IV (KMG-IV): sequencing the most valuable type-strain genomes for metagenomic binning, comparative biology and taxonomic classification.</title>
        <authorList>
            <person name="Goeker M."/>
        </authorList>
    </citation>
    <scope>NUCLEOTIDE SEQUENCE [LARGE SCALE GENOMIC DNA]</scope>
    <source>
        <strain evidence="1 2">DSM 21944</strain>
    </source>
</reference>
<dbReference type="Proteomes" id="UP000294599">
    <property type="component" value="Unassembled WGS sequence"/>
</dbReference>
<sequence length="394" mass="43339">MAITSLYLPPTLRRPIPFAPRDHLRREKAIELYEAGEHRAAIDEAIGYLLLPGQPAPDLTNTPLCLVQGTARVRLHIEDERLVVRAVLGALSMEGSATAALRHFLSRLSGTGQLFQPRLRGEVVSLEFEERLTLLHPHKLIEVVQRLAEAACNADSWLAEDFGMQALDREAVQALDEADVRMALEIWRTHWAAVEAMVDEVRRYRSSALLNRVADFAYSQVIYALPLNGGLPERLNDANTIYSDRDEQPARRLAILSKSVKEARALPDGDLVASLGHVGYAINPISEGNAGLLAKVLSGSQREQAIADYHAAGRSFESALYQAVDFLYLLAWFVWPPSVEEALREALDQASGRPLREAADLMRARAAAIVRAHGQGEDSADAIDGGSAFEGAWQ</sequence>
<accession>A0A4S3KTQ7</accession>
<comment type="caution">
    <text evidence="1">The sequence shown here is derived from an EMBL/GenBank/DDBJ whole genome shotgun (WGS) entry which is preliminary data.</text>
</comment>